<accession>A0AAP2W9I2</accession>
<evidence type="ECO:0000256" key="10">
    <source>
        <dbReference type="SAM" id="Phobius"/>
    </source>
</evidence>
<dbReference type="Pfam" id="PF02660">
    <property type="entry name" value="G3P_acyltransf"/>
    <property type="match status" value="1"/>
</dbReference>
<keyword evidence="1" id="KW-1003">Cell membrane</keyword>
<proteinExistence type="predicted"/>
<keyword evidence="7 10" id="KW-0472">Membrane</keyword>
<feature type="transmembrane region" description="Helical" evidence="10">
    <location>
        <begin position="9"/>
        <end position="30"/>
    </location>
</feature>
<comment type="caution">
    <text evidence="11">The sequence shown here is derived from an EMBL/GenBank/DDBJ whole genome shotgun (WGS) entry which is preliminary data.</text>
</comment>
<evidence type="ECO:0000256" key="8">
    <source>
        <dbReference type="ARBA" id="ARBA00023209"/>
    </source>
</evidence>
<evidence type="ECO:0000256" key="7">
    <source>
        <dbReference type="ARBA" id="ARBA00023136"/>
    </source>
</evidence>
<dbReference type="Proteomes" id="UP001299265">
    <property type="component" value="Unassembled WGS sequence"/>
</dbReference>
<keyword evidence="11" id="KW-0012">Acyltransferase</keyword>
<sequence length="214" mass="23578">MSRGLLESLLFMAAGYMAGSVLFGYLLPKYRKNMDIDQLSEDHNPGTANVMKYAGLPLGILCLVLDIGKGYLPLMWAGRFMAPVSLWFAGVMVAPVLGHAFPFWRNMRGGKAIAVSFGVLLGVQRYSHSVWLLALIYLFLSLIVVIRPNERRSVYTFLLFGMVSAIALLCGSLPGICVGNILIAAVVVYKNWEGAAFGSEETRRIKRRLKQAGE</sequence>
<keyword evidence="8" id="KW-0594">Phospholipid biosynthesis</keyword>
<dbReference type="InterPro" id="IPR003811">
    <property type="entry name" value="G3P_acylTferase_PlsY"/>
</dbReference>
<feature type="transmembrane region" description="Helical" evidence="10">
    <location>
        <begin position="50"/>
        <end position="68"/>
    </location>
</feature>
<evidence type="ECO:0000256" key="9">
    <source>
        <dbReference type="ARBA" id="ARBA00023264"/>
    </source>
</evidence>
<organism evidence="11 12">
    <name type="scientific">Lientehia hominis</name>
    <dbReference type="NCBI Taxonomy" id="2897778"/>
    <lineage>
        <taxon>Bacteria</taxon>
        <taxon>Bacillati</taxon>
        <taxon>Bacillota</taxon>
        <taxon>Clostridia</taxon>
        <taxon>Lachnospirales</taxon>
        <taxon>Lachnospiraceae</taxon>
        <taxon>Lientehia</taxon>
    </lineage>
</organism>
<evidence type="ECO:0000256" key="1">
    <source>
        <dbReference type="ARBA" id="ARBA00022475"/>
    </source>
</evidence>
<gene>
    <name evidence="11" type="ORF">LQE92_12345</name>
</gene>
<evidence type="ECO:0000313" key="12">
    <source>
        <dbReference type="Proteomes" id="UP001299265"/>
    </source>
</evidence>
<evidence type="ECO:0000256" key="6">
    <source>
        <dbReference type="ARBA" id="ARBA00023098"/>
    </source>
</evidence>
<keyword evidence="2" id="KW-0444">Lipid biosynthesis</keyword>
<dbReference type="GO" id="GO:0043772">
    <property type="term" value="F:acyl-phosphate glycerol-3-phosphate acyltransferase activity"/>
    <property type="evidence" value="ECO:0007669"/>
    <property type="project" value="InterPro"/>
</dbReference>
<keyword evidence="4 10" id="KW-0812">Transmembrane</keyword>
<keyword evidence="9" id="KW-1208">Phospholipid metabolism</keyword>
<keyword evidence="5 10" id="KW-1133">Transmembrane helix</keyword>
<feature type="transmembrane region" description="Helical" evidence="10">
    <location>
        <begin position="126"/>
        <end position="146"/>
    </location>
</feature>
<dbReference type="EMBL" id="JAJNOR010000008">
    <property type="protein sequence ID" value="MCD2493405.1"/>
    <property type="molecule type" value="Genomic_DNA"/>
</dbReference>
<feature type="transmembrane region" description="Helical" evidence="10">
    <location>
        <begin position="80"/>
        <end position="101"/>
    </location>
</feature>
<evidence type="ECO:0000256" key="5">
    <source>
        <dbReference type="ARBA" id="ARBA00022989"/>
    </source>
</evidence>
<keyword evidence="12" id="KW-1185">Reference proteome</keyword>
<protein>
    <submittedName>
        <fullName evidence="11">Glycerol-3-phosphate acyltransferase</fullName>
    </submittedName>
</protein>
<dbReference type="GO" id="GO:0005886">
    <property type="term" value="C:plasma membrane"/>
    <property type="evidence" value="ECO:0007669"/>
    <property type="project" value="InterPro"/>
</dbReference>
<dbReference type="AlphaFoldDB" id="A0AAP2W9I2"/>
<evidence type="ECO:0000313" key="11">
    <source>
        <dbReference type="EMBL" id="MCD2493405.1"/>
    </source>
</evidence>
<reference evidence="11 12" key="1">
    <citation type="submission" date="2021-11" db="EMBL/GenBank/DDBJ databases">
        <title>Lacrimispora sp. nov. NSJ-141 isolated from human feces.</title>
        <authorList>
            <person name="Abdugheni R."/>
        </authorList>
    </citation>
    <scope>NUCLEOTIDE SEQUENCE [LARGE SCALE GENOMIC DNA]</scope>
    <source>
        <strain evidence="11 12">NSJ-141</strain>
    </source>
</reference>
<evidence type="ECO:0000256" key="2">
    <source>
        <dbReference type="ARBA" id="ARBA00022516"/>
    </source>
</evidence>
<name>A0AAP2W9I2_9FIRM</name>
<dbReference type="SMART" id="SM01207">
    <property type="entry name" value="G3P_acyltransf"/>
    <property type="match status" value="1"/>
</dbReference>
<keyword evidence="6" id="KW-0443">Lipid metabolism</keyword>
<dbReference type="PANTHER" id="PTHR30309:SF0">
    <property type="entry name" value="GLYCEROL-3-PHOSPHATE ACYLTRANSFERASE-RELATED"/>
    <property type="match status" value="1"/>
</dbReference>
<keyword evidence="3" id="KW-0808">Transferase</keyword>
<dbReference type="GO" id="GO:0008654">
    <property type="term" value="P:phospholipid biosynthetic process"/>
    <property type="evidence" value="ECO:0007669"/>
    <property type="project" value="UniProtKB-KW"/>
</dbReference>
<dbReference type="PANTHER" id="PTHR30309">
    <property type="entry name" value="INNER MEMBRANE PROTEIN YGIH"/>
    <property type="match status" value="1"/>
</dbReference>
<feature type="transmembrane region" description="Helical" evidence="10">
    <location>
        <begin position="158"/>
        <end position="189"/>
    </location>
</feature>
<evidence type="ECO:0000256" key="4">
    <source>
        <dbReference type="ARBA" id="ARBA00022692"/>
    </source>
</evidence>
<dbReference type="RefSeq" id="WP_231063260.1">
    <property type="nucleotide sequence ID" value="NZ_JAJNOR010000008.1"/>
</dbReference>
<evidence type="ECO:0000256" key="3">
    <source>
        <dbReference type="ARBA" id="ARBA00022679"/>
    </source>
</evidence>